<sequence>MTKWLIDAVSHAFGAVWGSKLGTQPLGNQASEVLGVTPKTSLHRCSLIGSFLLPTPYSLLPKTYSLLPKTYSLLPKTKVPHQMLYYR</sequence>
<accession>A0A1D8U0D2</accession>
<evidence type="ECO:0000313" key="1">
    <source>
        <dbReference type="EMBL" id="AOX03295.1"/>
    </source>
</evidence>
<name>A0A1D8U0D2_9CYAN</name>
<dbReference type="AlphaFoldDB" id="A0A1D8U0D2"/>
<dbReference type="RefSeq" id="WP_070395678.1">
    <property type="nucleotide sequence ID" value="NZ_CP017599.1"/>
</dbReference>
<reference evidence="2" key="1">
    <citation type="submission" date="2016-10" db="EMBL/GenBank/DDBJ databases">
        <title>Comparative genomics uncovers the prolific and rare metabolic potential of the cyanobacterial genus Moorea.</title>
        <authorList>
            <person name="Leao T."/>
            <person name="Castelao G."/>
            <person name="Korobeynikov A."/>
            <person name="Monroe E.A."/>
            <person name="Podell S."/>
            <person name="Glukhov E."/>
            <person name="Allen E."/>
            <person name="Gerwick W.H."/>
            <person name="Gerwick L."/>
        </authorList>
    </citation>
    <scope>NUCLEOTIDE SEQUENCE [LARGE SCALE GENOMIC DNA]</scope>
    <source>
        <strain evidence="2">PAL-8-15-08-1</strain>
    </source>
</reference>
<dbReference type="KEGG" id="mpro:BJP34_31085"/>
<protein>
    <submittedName>
        <fullName evidence="1">Uncharacterized protein</fullName>
    </submittedName>
</protein>
<proteinExistence type="predicted"/>
<organism evidence="1 2">
    <name type="scientific">Moorena producens PAL-8-15-08-1</name>
    <dbReference type="NCBI Taxonomy" id="1458985"/>
    <lineage>
        <taxon>Bacteria</taxon>
        <taxon>Bacillati</taxon>
        <taxon>Cyanobacteriota</taxon>
        <taxon>Cyanophyceae</taxon>
        <taxon>Coleofasciculales</taxon>
        <taxon>Coleofasciculaceae</taxon>
        <taxon>Moorena</taxon>
    </lineage>
</organism>
<dbReference type="Proteomes" id="UP000177870">
    <property type="component" value="Chromosome"/>
</dbReference>
<evidence type="ECO:0000313" key="2">
    <source>
        <dbReference type="Proteomes" id="UP000177870"/>
    </source>
</evidence>
<gene>
    <name evidence="1" type="ORF">BJP34_31085</name>
</gene>
<dbReference type="EMBL" id="CP017599">
    <property type="protein sequence ID" value="AOX03295.1"/>
    <property type="molecule type" value="Genomic_DNA"/>
</dbReference>